<comment type="similarity">
    <text evidence="1">Belongs to the methyltransferase superfamily. Type-7 methyltransferase family.</text>
</comment>
<dbReference type="InterPro" id="IPR005299">
    <property type="entry name" value="MeTrfase_7"/>
</dbReference>
<dbReference type="Gene3D" id="1.10.1200.270">
    <property type="entry name" value="Methyltransferase, alpha-helical capping domain"/>
    <property type="match status" value="1"/>
</dbReference>
<dbReference type="GO" id="GO:0032259">
    <property type="term" value="P:methylation"/>
    <property type="evidence" value="ECO:0007669"/>
    <property type="project" value="UniProtKB-KW"/>
</dbReference>
<organism evidence="6 7">
    <name type="scientific">Capsicum baccatum</name>
    <name type="common">Peruvian pepper</name>
    <dbReference type="NCBI Taxonomy" id="33114"/>
    <lineage>
        <taxon>Eukaryota</taxon>
        <taxon>Viridiplantae</taxon>
        <taxon>Streptophyta</taxon>
        <taxon>Embryophyta</taxon>
        <taxon>Tracheophyta</taxon>
        <taxon>Spermatophyta</taxon>
        <taxon>Magnoliopsida</taxon>
        <taxon>eudicotyledons</taxon>
        <taxon>Gunneridae</taxon>
        <taxon>Pentapetalae</taxon>
        <taxon>asterids</taxon>
        <taxon>lamiids</taxon>
        <taxon>Solanales</taxon>
        <taxon>Solanaceae</taxon>
        <taxon>Solanoideae</taxon>
        <taxon>Capsiceae</taxon>
        <taxon>Capsicum</taxon>
    </lineage>
</organism>
<sequence>MQKEVLDSAKEMVRDAIIRKLEITNILSSSNMFRITELGCSIGPNTLSAMQHVVEVLKEKFKNNTPEYQIFFNDHVTNDFNTLFLLLPIDRSYYVYGVPGLFHGRLFPSRSIHYAHCSSVIDWLSKCAEESLDEKSPTWNKGLIHYEGASNIKMVNAYVAQFEKDMEMFFNARVREIVPGGMIVLISPQSTERLTKFFGSSLMDLVNEGKFDESLVDSFNVPTYFPSPKNMTRVVDKNGCFSIERIDLMYPKSKLLDEADANTLMINLRAILEGLFVNYFGSEIAEEAFARTIVKSDEISTWMKKNYQKAWCPERERWYPQLAGVFPLLLLTQPPSTAITGSTLGNPLVNSLSTLGNPGRPFCPSVSGKYGSQEIKILFNNRENITFVDQTMAHTNEYALTIVNSSHHAKPTLTIYLKWEPPNRGYFKLNIDANVKTQPGKEINTNNDSGDEEQEQPDLWTAMGDANAYIDKLYNHYADLVDLVVSTNITPIVIPHPPEEPSSFKRSANSGFPDHFYDLHC</sequence>
<dbReference type="OrthoDB" id="1254434at2759"/>
<keyword evidence="5" id="KW-0460">Magnesium</keyword>
<evidence type="ECO:0000256" key="4">
    <source>
        <dbReference type="ARBA" id="ARBA00022723"/>
    </source>
</evidence>
<dbReference type="EMBL" id="MLFT02000001">
    <property type="protein sequence ID" value="PHT58766.1"/>
    <property type="molecule type" value="Genomic_DNA"/>
</dbReference>
<dbReference type="InterPro" id="IPR029063">
    <property type="entry name" value="SAM-dependent_MTases_sf"/>
</dbReference>
<proteinExistence type="inferred from homology"/>
<keyword evidence="4" id="KW-0479">Metal-binding</keyword>
<dbReference type="GO" id="GO:0046872">
    <property type="term" value="F:metal ion binding"/>
    <property type="evidence" value="ECO:0007669"/>
    <property type="project" value="UniProtKB-KW"/>
</dbReference>
<dbReference type="SUPFAM" id="SSF53335">
    <property type="entry name" value="S-adenosyl-L-methionine-dependent methyltransferases"/>
    <property type="match status" value="1"/>
</dbReference>
<reference evidence="7" key="2">
    <citation type="journal article" date="2017" name="J. Anim. Genet.">
        <title>Multiple reference genome sequences of hot pepper reveal the massive evolution of plant disease resistance genes by retroduplication.</title>
        <authorList>
            <person name="Kim S."/>
            <person name="Park J."/>
            <person name="Yeom S.-I."/>
            <person name="Kim Y.-M."/>
            <person name="Seo E."/>
            <person name="Kim K.-T."/>
            <person name="Kim M.-S."/>
            <person name="Lee J.M."/>
            <person name="Cheong K."/>
            <person name="Shin H.-S."/>
            <person name="Kim S.-B."/>
            <person name="Han K."/>
            <person name="Lee J."/>
            <person name="Park M."/>
            <person name="Lee H.-A."/>
            <person name="Lee H.-Y."/>
            <person name="Lee Y."/>
            <person name="Oh S."/>
            <person name="Lee J.H."/>
            <person name="Choi E."/>
            <person name="Choi E."/>
            <person name="Lee S.E."/>
            <person name="Jeon J."/>
            <person name="Kim H."/>
            <person name="Choi G."/>
            <person name="Song H."/>
            <person name="Lee J."/>
            <person name="Lee S.-C."/>
            <person name="Kwon J.-K."/>
            <person name="Lee H.-Y."/>
            <person name="Koo N."/>
            <person name="Hong Y."/>
            <person name="Kim R.W."/>
            <person name="Kang W.-H."/>
            <person name="Huh J.H."/>
            <person name="Kang B.-C."/>
            <person name="Yang T.-J."/>
            <person name="Lee Y.-H."/>
            <person name="Bennetzen J.L."/>
            <person name="Choi D."/>
        </authorList>
    </citation>
    <scope>NUCLEOTIDE SEQUENCE [LARGE SCALE GENOMIC DNA]</scope>
    <source>
        <strain evidence="7">cv. PBC81</strain>
    </source>
</reference>
<keyword evidence="7" id="KW-1185">Reference proteome</keyword>
<comment type="caution">
    <text evidence="6">The sequence shown here is derived from an EMBL/GenBank/DDBJ whole genome shotgun (WGS) entry which is preliminary data.</text>
</comment>
<keyword evidence="3" id="KW-0808">Transferase</keyword>
<dbReference type="Proteomes" id="UP000224567">
    <property type="component" value="Unassembled WGS sequence"/>
</dbReference>
<evidence type="ECO:0000256" key="1">
    <source>
        <dbReference type="ARBA" id="ARBA00007967"/>
    </source>
</evidence>
<reference evidence="6 7" key="1">
    <citation type="journal article" date="2017" name="Genome Biol.">
        <title>New reference genome sequences of hot pepper reveal the massive evolution of plant disease-resistance genes by retroduplication.</title>
        <authorList>
            <person name="Kim S."/>
            <person name="Park J."/>
            <person name="Yeom S.I."/>
            <person name="Kim Y.M."/>
            <person name="Seo E."/>
            <person name="Kim K.T."/>
            <person name="Kim M.S."/>
            <person name="Lee J.M."/>
            <person name="Cheong K."/>
            <person name="Shin H.S."/>
            <person name="Kim S.B."/>
            <person name="Han K."/>
            <person name="Lee J."/>
            <person name="Park M."/>
            <person name="Lee H.A."/>
            <person name="Lee H.Y."/>
            <person name="Lee Y."/>
            <person name="Oh S."/>
            <person name="Lee J.H."/>
            <person name="Choi E."/>
            <person name="Choi E."/>
            <person name="Lee S.E."/>
            <person name="Jeon J."/>
            <person name="Kim H."/>
            <person name="Choi G."/>
            <person name="Song H."/>
            <person name="Lee J."/>
            <person name="Lee S.C."/>
            <person name="Kwon J.K."/>
            <person name="Lee H.Y."/>
            <person name="Koo N."/>
            <person name="Hong Y."/>
            <person name="Kim R.W."/>
            <person name="Kang W.H."/>
            <person name="Huh J.H."/>
            <person name="Kang B.C."/>
            <person name="Yang T.J."/>
            <person name="Lee Y.H."/>
            <person name="Bennetzen J.L."/>
            <person name="Choi D."/>
        </authorList>
    </citation>
    <scope>NUCLEOTIDE SEQUENCE [LARGE SCALE GENOMIC DNA]</scope>
    <source>
        <strain evidence="7">cv. PBC81</strain>
    </source>
</reference>
<dbReference type="AlphaFoldDB" id="A0A2G2XMP1"/>
<evidence type="ECO:0000256" key="2">
    <source>
        <dbReference type="ARBA" id="ARBA00022603"/>
    </source>
</evidence>
<evidence type="ECO:0000313" key="6">
    <source>
        <dbReference type="EMBL" id="PHT58766.1"/>
    </source>
</evidence>
<name>A0A2G2XMP1_CAPBA</name>
<protein>
    <recommendedName>
        <fullName evidence="8">S-adenosylmethionine-dependent methyltransferase</fullName>
    </recommendedName>
</protein>
<dbReference type="Pfam" id="PF03492">
    <property type="entry name" value="Methyltransf_7"/>
    <property type="match status" value="1"/>
</dbReference>
<evidence type="ECO:0008006" key="8">
    <source>
        <dbReference type="Google" id="ProtNLM"/>
    </source>
</evidence>
<evidence type="ECO:0000256" key="5">
    <source>
        <dbReference type="ARBA" id="ARBA00022842"/>
    </source>
</evidence>
<dbReference type="PANTHER" id="PTHR31009">
    <property type="entry name" value="S-ADENOSYL-L-METHIONINE:CARBOXYL METHYLTRANSFERASE FAMILY PROTEIN"/>
    <property type="match status" value="1"/>
</dbReference>
<evidence type="ECO:0000256" key="3">
    <source>
        <dbReference type="ARBA" id="ARBA00022679"/>
    </source>
</evidence>
<dbReference type="Gene3D" id="3.40.50.150">
    <property type="entry name" value="Vaccinia Virus protein VP39"/>
    <property type="match status" value="1"/>
</dbReference>
<dbReference type="InterPro" id="IPR042086">
    <property type="entry name" value="MeTrfase_capping"/>
</dbReference>
<accession>A0A2G2XMP1</accession>
<dbReference type="GO" id="GO:0008168">
    <property type="term" value="F:methyltransferase activity"/>
    <property type="evidence" value="ECO:0007669"/>
    <property type="project" value="UniProtKB-KW"/>
</dbReference>
<keyword evidence="2" id="KW-0489">Methyltransferase</keyword>
<evidence type="ECO:0000313" key="7">
    <source>
        <dbReference type="Proteomes" id="UP000224567"/>
    </source>
</evidence>
<gene>
    <name evidence="6" type="ORF">CQW23_01129</name>
</gene>